<evidence type="ECO:0000259" key="4">
    <source>
        <dbReference type="Pfam" id="PF20150"/>
    </source>
</evidence>
<comment type="similarity">
    <text evidence="1">Belongs to the AIM6 family.</text>
</comment>
<feature type="domain" description="2EXR" evidence="4">
    <location>
        <begin position="380"/>
        <end position="498"/>
    </location>
</feature>
<evidence type="ECO:0000313" key="6">
    <source>
        <dbReference type="Proteomes" id="UP000016800"/>
    </source>
</evidence>
<evidence type="ECO:0000256" key="3">
    <source>
        <dbReference type="SAM" id="Phobius"/>
    </source>
</evidence>
<sequence>MESRLTYNDASSSEEVIVRRHPPRVIFVRHIRTNWLKYATGLLLILSISQLIYITRLGTGMVRIPNDPYDLRFGHLSHDSPEIWDDNHQSFLRSARPVPIHSHNDYTRHIPLFEALGSGCISIEADVHLRHGNLFVAHSRLSVNPHRTLQGLYLKPLQRMLEARNAGVKIDDWQGFFEMAPKQTVTLLVDLKTAGPETFDALNAQLQPLRDLGYLTYWNGTERIIRPLTVVGTGNTPFESVLAMNSTHRDIFWDAKLERLVSMDDDFSTNPPTYKFNRSNSYFASTRFENAILYRSNFQRVLDTPPSRELDMALTQIEQAKARGLLARYWDTPSKPPNVRDIAWRVLIDNGIGILNMDDMGLSHSEIFNRGAKVAGPSSFTLFPSLPAEIRVSIWTWALRHQRIIKIFLRSHAGFCGNRNRNGIHFPPLEPGRSDPTYYPVVDGHRLLSKLLRVNTESKEVALSFHRVRLPCWFADREDNYGLWTSGTTYINPEYDFLQIQEDTMATVDFVCDLKTKHDPRNVGIRNIALCSNQLGGRPSGLHAMRPSEIESSKMRIFKEIISGLDEVWLISIQESVRQMIGGENEWPTIRKTFFERSVPIHATPHSFDTYWA</sequence>
<dbReference type="PANTHER" id="PTHR31571:SF1">
    <property type="entry name" value="ALTERED INHERITANCE OF MITOCHONDRIA PROTEIN 6"/>
    <property type="match status" value="1"/>
</dbReference>
<dbReference type="SUPFAM" id="SSF51695">
    <property type="entry name" value="PLC-like phosphodiesterases"/>
    <property type="match status" value="1"/>
</dbReference>
<dbReference type="STRING" id="1279085.S0E5I9"/>
<dbReference type="RefSeq" id="XP_023429944.1">
    <property type="nucleotide sequence ID" value="XM_023576589.1"/>
</dbReference>
<dbReference type="GO" id="GO:0008081">
    <property type="term" value="F:phosphoric diester hydrolase activity"/>
    <property type="evidence" value="ECO:0007669"/>
    <property type="project" value="InterPro"/>
</dbReference>
<gene>
    <name evidence="5" type="ORF">FFUJ_14634</name>
</gene>
<dbReference type="InterPro" id="IPR045518">
    <property type="entry name" value="2EXR"/>
</dbReference>
<accession>S0E5I9</accession>
<dbReference type="AlphaFoldDB" id="S0E5I9"/>
<dbReference type="Proteomes" id="UP000016800">
    <property type="component" value="Chromosome IV"/>
</dbReference>
<evidence type="ECO:0000313" key="5">
    <source>
        <dbReference type="EMBL" id="CCT67863.1"/>
    </source>
</evidence>
<dbReference type="EMBL" id="HF679026">
    <property type="protein sequence ID" value="CCT67863.1"/>
    <property type="molecule type" value="Genomic_DNA"/>
</dbReference>
<proteinExistence type="inferred from homology"/>
<feature type="transmembrane region" description="Helical" evidence="3">
    <location>
        <begin position="35"/>
        <end position="54"/>
    </location>
</feature>
<dbReference type="GeneID" id="35408014"/>
<keyword evidence="3" id="KW-0472">Membrane</keyword>
<keyword evidence="3" id="KW-1133">Transmembrane helix</keyword>
<protein>
    <recommendedName>
        <fullName evidence="2">Altered inheritance of mitochondria protein 6</fullName>
    </recommendedName>
</protein>
<dbReference type="PANTHER" id="PTHR31571">
    <property type="entry name" value="ALTERED INHERITANCE OF MITOCHONDRIA PROTEIN 6"/>
    <property type="match status" value="1"/>
</dbReference>
<organism evidence="5 6">
    <name type="scientific">Gibberella fujikuroi (strain CBS 195.34 / IMI 58289 / NRRL A-6831)</name>
    <name type="common">Bakanae and foot rot disease fungus</name>
    <name type="synonym">Fusarium fujikuroi</name>
    <dbReference type="NCBI Taxonomy" id="1279085"/>
    <lineage>
        <taxon>Eukaryota</taxon>
        <taxon>Fungi</taxon>
        <taxon>Dikarya</taxon>
        <taxon>Ascomycota</taxon>
        <taxon>Pezizomycotina</taxon>
        <taxon>Sordariomycetes</taxon>
        <taxon>Hypocreomycetidae</taxon>
        <taxon>Hypocreales</taxon>
        <taxon>Nectriaceae</taxon>
        <taxon>Fusarium</taxon>
        <taxon>Fusarium fujikuroi species complex</taxon>
    </lineage>
</organism>
<dbReference type="InterPro" id="IPR051236">
    <property type="entry name" value="HAT_RTT109-like"/>
</dbReference>
<reference evidence="6" key="1">
    <citation type="journal article" date="2013" name="PLoS Pathog.">
        <title>Deciphering the cryptic genome: genome-wide analyses of the rice pathogen Fusarium fujikuroi reveal complex regulation of secondary metabolism and novel metabolites.</title>
        <authorList>
            <person name="Wiemann P."/>
            <person name="Sieber C.M."/>
            <person name="von Bargen K.W."/>
            <person name="Studt L."/>
            <person name="Niehaus E.M."/>
            <person name="Espino J.J."/>
            <person name="Huss K."/>
            <person name="Michielse C.B."/>
            <person name="Albermann S."/>
            <person name="Wagner D."/>
            <person name="Bergner S.V."/>
            <person name="Connolly L.R."/>
            <person name="Fischer A."/>
            <person name="Reuter G."/>
            <person name="Kleigrewe K."/>
            <person name="Bald T."/>
            <person name="Wingfield B.D."/>
            <person name="Ophir R."/>
            <person name="Freeman S."/>
            <person name="Hippler M."/>
            <person name="Smith K.M."/>
            <person name="Brown D.W."/>
            <person name="Proctor R.H."/>
            <person name="Munsterkotter M."/>
            <person name="Freitag M."/>
            <person name="Humpf H.U."/>
            <person name="Guldener U."/>
            <person name="Tudzynski B."/>
        </authorList>
    </citation>
    <scope>NUCLEOTIDE SEQUENCE [LARGE SCALE GENOMIC DNA]</scope>
    <source>
        <strain evidence="6">CBS 195.34 / IMI 58289 / NRRL A-6831</strain>
    </source>
</reference>
<dbReference type="GO" id="GO:0006629">
    <property type="term" value="P:lipid metabolic process"/>
    <property type="evidence" value="ECO:0007669"/>
    <property type="project" value="InterPro"/>
</dbReference>
<evidence type="ECO:0000256" key="2">
    <source>
        <dbReference type="ARBA" id="ARBA00014286"/>
    </source>
</evidence>
<evidence type="ECO:0000256" key="1">
    <source>
        <dbReference type="ARBA" id="ARBA00008858"/>
    </source>
</evidence>
<keyword evidence="6" id="KW-1185">Reference proteome</keyword>
<name>S0E5I9_GIBF5</name>
<dbReference type="InterPro" id="IPR017946">
    <property type="entry name" value="PLC-like_Pdiesterase_TIM-brl"/>
</dbReference>
<dbReference type="Pfam" id="PF20150">
    <property type="entry name" value="2EXR"/>
    <property type="match status" value="1"/>
</dbReference>
<keyword evidence="3" id="KW-0812">Transmembrane</keyword>
<dbReference type="VEuPathDB" id="FungiDB:FFUJ_14634"/>
<dbReference type="HOGENOM" id="CLU_445521_0_0_1"/>